<dbReference type="NCBIfam" id="TIGR00125">
    <property type="entry name" value="cyt_tran_rel"/>
    <property type="match status" value="1"/>
</dbReference>
<dbReference type="InterPro" id="IPR004821">
    <property type="entry name" value="Cyt_trans-like"/>
</dbReference>
<comment type="pathway">
    <text evidence="1">Cofactor biosynthesis; NAD(+) biosynthesis.</text>
</comment>
<dbReference type="GO" id="GO:0009435">
    <property type="term" value="P:NAD+ biosynthetic process"/>
    <property type="evidence" value="ECO:0007669"/>
    <property type="project" value="UniProtKB-UniPathway"/>
</dbReference>
<keyword evidence="6" id="KW-0067">ATP-binding</keyword>
<dbReference type="EMBL" id="JNSK01000180">
    <property type="protein sequence ID" value="KGA13161.1"/>
    <property type="molecule type" value="Genomic_DNA"/>
</dbReference>
<dbReference type="UniPathway" id="UPA00253"/>
<keyword evidence="7" id="KW-0520">NAD</keyword>
<name>A0A094QFQ9_9ZZZZ</name>
<reference evidence="9" key="1">
    <citation type="submission" date="2014-05" db="EMBL/GenBank/DDBJ databases">
        <title>Key roles for freshwater Actinobacteria revealed by deep metagenomic sequencing.</title>
        <authorList>
            <person name="Ghai R."/>
            <person name="Mizuno C.M."/>
            <person name="Picazo A."/>
            <person name="Camacho A."/>
            <person name="Rodriguez-Valera F."/>
        </authorList>
    </citation>
    <scope>NUCLEOTIDE SEQUENCE</scope>
</reference>
<dbReference type="GO" id="GO:0070566">
    <property type="term" value="F:adenylyltransferase activity"/>
    <property type="evidence" value="ECO:0007669"/>
    <property type="project" value="UniProtKB-ARBA"/>
</dbReference>
<feature type="domain" description="Cytidyltransferase-like" evidence="8">
    <location>
        <begin position="6"/>
        <end position="161"/>
    </location>
</feature>
<evidence type="ECO:0000256" key="7">
    <source>
        <dbReference type="ARBA" id="ARBA00023027"/>
    </source>
</evidence>
<dbReference type="HAMAP" id="MF_00244">
    <property type="entry name" value="NaMN_adenylyltr"/>
    <property type="match status" value="1"/>
</dbReference>
<dbReference type="GO" id="GO:0005524">
    <property type="term" value="F:ATP binding"/>
    <property type="evidence" value="ECO:0007669"/>
    <property type="project" value="UniProtKB-KW"/>
</dbReference>
<evidence type="ECO:0000256" key="5">
    <source>
        <dbReference type="ARBA" id="ARBA00022741"/>
    </source>
</evidence>
<gene>
    <name evidence="9" type="ORF">GM50_22930</name>
</gene>
<dbReference type="AlphaFoldDB" id="A0A094QFQ9"/>
<accession>A0A094QFQ9</accession>
<keyword evidence="2" id="KW-0662">Pyridine nucleotide biosynthesis</keyword>
<evidence type="ECO:0000256" key="4">
    <source>
        <dbReference type="ARBA" id="ARBA00022695"/>
    </source>
</evidence>
<protein>
    <recommendedName>
        <fullName evidence="8">Cytidyltransferase-like domain-containing protein</fullName>
    </recommendedName>
</protein>
<sequence length="184" mass="20183">MAKIAIYGGTFDPIHKGHLHVITEIVSRKLADRILLIPAGQPQLRDAQPVASAIDRRAMCQLALKDLPSDVSSKVEVNPIEILRQGPSFTIDTVEAVAQTYPGDQIALIIGTDAFTKIEQWHRSNELQDMVEFIVIDRPEFPGEANLDIGALNISATQVRAGDLASVSPHVATYIKEHHLYASK</sequence>
<dbReference type="SUPFAM" id="SSF52374">
    <property type="entry name" value="Nucleotidylyl transferase"/>
    <property type="match status" value="1"/>
</dbReference>
<keyword evidence="5" id="KW-0547">Nucleotide-binding</keyword>
<dbReference type="PANTHER" id="PTHR39321:SF3">
    <property type="entry name" value="PHOSPHOPANTETHEINE ADENYLYLTRANSFERASE"/>
    <property type="match status" value="1"/>
</dbReference>
<evidence type="ECO:0000256" key="1">
    <source>
        <dbReference type="ARBA" id="ARBA00004790"/>
    </source>
</evidence>
<dbReference type="Pfam" id="PF01467">
    <property type="entry name" value="CTP_transf_like"/>
    <property type="match status" value="1"/>
</dbReference>
<evidence type="ECO:0000313" key="9">
    <source>
        <dbReference type="EMBL" id="KGA13161.1"/>
    </source>
</evidence>
<dbReference type="InterPro" id="IPR014729">
    <property type="entry name" value="Rossmann-like_a/b/a_fold"/>
</dbReference>
<evidence type="ECO:0000256" key="6">
    <source>
        <dbReference type="ARBA" id="ARBA00022840"/>
    </source>
</evidence>
<dbReference type="NCBIfam" id="TIGR00482">
    <property type="entry name" value="nicotinate (nicotinamide) nucleotide adenylyltransferase"/>
    <property type="match status" value="1"/>
</dbReference>
<dbReference type="InterPro" id="IPR005248">
    <property type="entry name" value="NadD/NMNAT"/>
</dbReference>
<evidence type="ECO:0000256" key="2">
    <source>
        <dbReference type="ARBA" id="ARBA00022642"/>
    </source>
</evidence>
<evidence type="ECO:0000259" key="8">
    <source>
        <dbReference type="Pfam" id="PF01467"/>
    </source>
</evidence>
<dbReference type="CDD" id="cd02165">
    <property type="entry name" value="NMNAT"/>
    <property type="match status" value="1"/>
</dbReference>
<keyword evidence="4" id="KW-0548">Nucleotidyltransferase</keyword>
<organism evidence="9">
    <name type="scientific">freshwater metagenome</name>
    <dbReference type="NCBI Taxonomy" id="449393"/>
    <lineage>
        <taxon>unclassified sequences</taxon>
        <taxon>metagenomes</taxon>
        <taxon>ecological metagenomes</taxon>
    </lineage>
</organism>
<comment type="caution">
    <text evidence="9">The sequence shown here is derived from an EMBL/GenBank/DDBJ whole genome shotgun (WGS) entry which is preliminary data.</text>
</comment>
<keyword evidence="3" id="KW-0808">Transferase</keyword>
<evidence type="ECO:0000256" key="3">
    <source>
        <dbReference type="ARBA" id="ARBA00022679"/>
    </source>
</evidence>
<proteinExistence type="inferred from homology"/>
<dbReference type="PANTHER" id="PTHR39321">
    <property type="entry name" value="NICOTINATE-NUCLEOTIDE ADENYLYLTRANSFERASE-RELATED"/>
    <property type="match status" value="1"/>
</dbReference>
<dbReference type="Gene3D" id="3.40.50.620">
    <property type="entry name" value="HUPs"/>
    <property type="match status" value="1"/>
</dbReference>